<evidence type="ECO:0000313" key="2">
    <source>
        <dbReference type="EMBL" id="KTB40762.1"/>
    </source>
</evidence>
<name>A0A0W0FWV2_MONRR</name>
<dbReference type="Proteomes" id="UP000054988">
    <property type="component" value="Unassembled WGS sequence"/>
</dbReference>
<evidence type="ECO:0000256" key="1">
    <source>
        <dbReference type="SAM" id="MobiDB-lite"/>
    </source>
</evidence>
<protein>
    <submittedName>
        <fullName evidence="2">Uncharacterized protein</fullName>
    </submittedName>
</protein>
<dbReference type="EMBL" id="LATX01001551">
    <property type="protein sequence ID" value="KTB40762.1"/>
    <property type="molecule type" value="Genomic_DNA"/>
</dbReference>
<dbReference type="AlphaFoldDB" id="A0A0W0FWV2"/>
<gene>
    <name evidence="2" type="ORF">WG66_6654</name>
</gene>
<sequence length="72" mass="7628">MTEPGAHLPHGDELPPPYHDIDTNDDLVTSPMSSSLQNIGITLRDPPTSPGLPQIGDTLAEYVLPVSQAAEP</sequence>
<reference evidence="2 3" key="1">
    <citation type="submission" date="2015-12" db="EMBL/GenBank/DDBJ databases">
        <title>Draft genome sequence of Moniliophthora roreri, the causal agent of frosty pod rot of cacao.</title>
        <authorList>
            <person name="Aime M.C."/>
            <person name="Diaz-Valderrama J.R."/>
            <person name="Kijpornyongpan T."/>
            <person name="Phillips-Mora W."/>
        </authorList>
    </citation>
    <scope>NUCLEOTIDE SEQUENCE [LARGE SCALE GENOMIC DNA]</scope>
    <source>
        <strain evidence="2 3">MCA 2952</strain>
    </source>
</reference>
<evidence type="ECO:0000313" key="3">
    <source>
        <dbReference type="Proteomes" id="UP000054988"/>
    </source>
</evidence>
<feature type="region of interest" description="Disordered" evidence="1">
    <location>
        <begin position="1"/>
        <end position="32"/>
    </location>
</feature>
<proteinExistence type="predicted"/>
<organism evidence="2 3">
    <name type="scientific">Moniliophthora roreri</name>
    <name type="common">Frosty pod rot fungus</name>
    <name type="synonym">Monilia roreri</name>
    <dbReference type="NCBI Taxonomy" id="221103"/>
    <lineage>
        <taxon>Eukaryota</taxon>
        <taxon>Fungi</taxon>
        <taxon>Dikarya</taxon>
        <taxon>Basidiomycota</taxon>
        <taxon>Agaricomycotina</taxon>
        <taxon>Agaricomycetes</taxon>
        <taxon>Agaricomycetidae</taxon>
        <taxon>Agaricales</taxon>
        <taxon>Marasmiineae</taxon>
        <taxon>Marasmiaceae</taxon>
        <taxon>Moniliophthora</taxon>
    </lineage>
</organism>
<accession>A0A0W0FWV2</accession>
<comment type="caution">
    <text evidence="2">The sequence shown here is derived from an EMBL/GenBank/DDBJ whole genome shotgun (WGS) entry which is preliminary data.</text>
</comment>